<comment type="caution">
    <text evidence="1">The sequence shown here is derived from an EMBL/GenBank/DDBJ whole genome shotgun (WGS) entry which is preliminary data.</text>
</comment>
<reference evidence="1 2" key="1">
    <citation type="journal article" date="2015" name="Nature">
        <title>rRNA introns, odd ribosomes, and small enigmatic genomes across a large radiation of phyla.</title>
        <authorList>
            <person name="Brown C.T."/>
            <person name="Hug L.A."/>
            <person name="Thomas B.C."/>
            <person name="Sharon I."/>
            <person name="Castelle C.J."/>
            <person name="Singh A."/>
            <person name="Wilkins M.J."/>
            <person name="Williams K.H."/>
            <person name="Banfield J.F."/>
        </authorList>
    </citation>
    <scope>NUCLEOTIDE SEQUENCE [LARGE SCALE GENOMIC DNA]</scope>
</reference>
<evidence type="ECO:0000313" key="2">
    <source>
        <dbReference type="Proteomes" id="UP000033881"/>
    </source>
</evidence>
<dbReference type="STRING" id="1618574.UT24_C0016G0001"/>
<dbReference type="AlphaFoldDB" id="A0A0G0QEI8"/>
<dbReference type="EMBL" id="LBWB01000016">
    <property type="protein sequence ID" value="KKR00112.1"/>
    <property type="molecule type" value="Genomic_DNA"/>
</dbReference>
<dbReference type="Proteomes" id="UP000033881">
    <property type="component" value="Unassembled WGS sequence"/>
</dbReference>
<evidence type="ECO:0000313" key="1">
    <source>
        <dbReference type="EMBL" id="KKR00112.1"/>
    </source>
</evidence>
<accession>A0A0G0QEI8</accession>
<protein>
    <submittedName>
        <fullName evidence="1">Uncharacterized protein</fullName>
    </submittedName>
</protein>
<name>A0A0G0QEI8_9BACT</name>
<sequence>MLWTPGNNSNSQTLTDDDDIYPSHVNELRTAADIIATANPASFTLIKSGSNYIAYDDTGTAVSTSTDFAVPLQYAINNLPTSGGKIVIKGGSTYTFTVAHYAVGDTVAQTMKIGADLNNNNIHIVIEKGATITQAASLQLQVFFAGNIAGTGNGEV</sequence>
<proteinExistence type="predicted"/>
<organism evidence="1 2">
    <name type="scientific">Candidatus Woesebacteria bacterium GW2011_GWB1_39_12</name>
    <dbReference type="NCBI Taxonomy" id="1618574"/>
    <lineage>
        <taxon>Bacteria</taxon>
        <taxon>Candidatus Woeseibacteriota</taxon>
    </lineage>
</organism>
<feature type="non-terminal residue" evidence="1">
    <location>
        <position position="156"/>
    </location>
</feature>
<gene>
    <name evidence="1" type="ORF">UT24_C0016G0001</name>
</gene>